<organism evidence="4 5">
    <name type="scientific">Arthroderma benhamiae (strain ATCC MYA-4681 / CBS 112371)</name>
    <name type="common">Trichophyton mentagrophytes</name>
    <dbReference type="NCBI Taxonomy" id="663331"/>
    <lineage>
        <taxon>Eukaryota</taxon>
        <taxon>Fungi</taxon>
        <taxon>Dikarya</taxon>
        <taxon>Ascomycota</taxon>
        <taxon>Pezizomycotina</taxon>
        <taxon>Eurotiomycetes</taxon>
        <taxon>Eurotiomycetidae</taxon>
        <taxon>Onygenales</taxon>
        <taxon>Arthrodermataceae</taxon>
        <taxon>Trichophyton</taxon>
    </lineage>
</organism>
<evidence type="ECO:0000256" key="2">
    <source>
        <dbReference type="ARBA" id="ARBA00022857"/>
    </source>
</evidence>
<dbReference type="EMBL" id="ABSU01000004">
    <property type="protein sequence ID" value="EFE35108.1"/>
    <property type="molecule type" value="Genomic_DNA"/>
</dbReference>
<accession>D4AP97</accession>
<comment type="caution">
    <text evidence="4">The sequence shown here is derived from an EMBL/GenBank/DDBJ whole genome shotgun (WGS) entry which is preliminary data.</text>
</comment>
<keyword evidence="5" id="KW-1185">Reference proteome</keyword>
<evidence type="ECO:0000256" key="1">
    <source>
        <dbReference type="ARBA" id="ARBA00006484"/>
    </source>
</evidence>
<dbReference type="GO" id="GO:0050664">
    <property type="term" value="F:oxidoreductase activity, acting on NAD(P)H, oxygen as acceptor"/>
    <property type="evidence" value="ECO:0007669"/>
    <property type="project" value="TreeGrafter"/>
</dbReference>
<dbReference type="PANTHER" id="PTHR43008:SF8">
    <property type="entry name" value="BENZIL REDUCTASE ((S)-BENZOIN FORMING) IRC24"/>
    <property type="match status" value="1"/>
</dbReference>
<proteinExistence type="inferred from homology"/>
<comment type="similarity">
    <text evidence="1">Belongs to the short-chain dehydrogenases/reductases (SDR) family.</text>
</comment>
<dbReference type="PROSITE" id="PS00061">
    <property type="entry name" value="ADH_SHORT"/>
    <property type="match status" value="1"/>
</dbReference>
<sequence>MGKTIILTGASRAIAKYLLQAPHRCNVVVVARTEAPLLELKEQYGTQVQVVCGDITDPQVAHKALAQALLSYSKLDGLVINHGVLPPVTRLDQFCHREWVKAYDINFFSAVELVKQCIPHLRLVRGRVVFTSSGAATGPVNGWGMYGSSKAALNHLNMTLAHEEPEIVSISIRPGMVDTDMQHHLRCQHLGILGPKDSTKFVKAHEEGKLLKPEQPGTVIAKLVMNATHDLSGKFITFVFLPTVITIRDCVLFY</sequence>
<evidence type="ECO:0000313" key="5">
    <source>
        <dbReference type="Proteomes" id="UP000008866"/>
    </source>
</evidence>
<dbReference type="AlphaFoldDB" id="D4AP97"/>
<protein>
    <submittedName>
        <fullName evidence="4">Oxidoreductase, short-chain dehydrogenase/reductase family</fullName>
    </submittedName>
</protein>
<dbReference type="GeneID" id="9526034"/>
<dbReference type="eggNOG" id="KOG1204">
    <property type="taxonomic scope" value="Eukaryota"/>
</dbReference>
<gene>
    <name evidence="4" type="ORF">ARB_06064</name>
</gene>
<dbReference type="OMA" id="SHVDEWR"/>
<dbReference type="InterPro" id="IPR002347">
    <property type="entry name" value="SDR_fam"/>
</dbReference>
<keyword evidence="2" id="KW-0521">NADP</keyword>
<dbReference type="Proteomes" id="UP000008866">
    <property type="component" value="Unassembled WGS sequence"/>
</dbReference>
<evidence type="ECO:0000256" key="3">
    <source>
        <dbReference type="ARBA" id="ARBA00023002"/>
    </source>
</evidence>
<dbReference type="InterPro" id="IPR036291">
    <property type="entry name" value="NAD(P)-bd_dom_sf"/>
</dbReference>
<dbReference type="Pfam" id="PF00106">
    <property type="entry name" value="adh_short"/>
    <property type="match status" value="1"/>
</dbReference>
<dbReference type="Gene3D" id="3.40.50.720">
    <property type="entry name" value="NAD(P)-binding Rossmann-like Domain"/>
    <property type="match status" value="1"/>
</dbReference>
<keyword evidence="3" id="KW-0560">Oxidoreductase</keyword>
<reference evidence="5" key="1">
    <citation type="journal article" date="2011" name="Genome Biol.">
        <title>Comparative and functional genomics provide insights into the pathogenicity of dermatophytic fungi.</title>
        <authorList>
            <person name="Burmester A."/>
            <person name="Shelest E."/>
            <person name="Gloeckner G."/>
            <person name="Heddergott C."/>
            <person name="Schindler S."/>
            <person name="Staib P."/>
            <person name="Heidel A."/>
            <person name="Felder M."/>
            <person name="Petzold A."/>
            <person name="Szafranski K."/>
            <person name="Feuermann M."/>
            <person name="Pedruzzi I."/>
            <person name="Priebe S."/>
            <person name="Groth M."/>
            <person name="Winkler R."/>
            <person name="Li W."/>
            <person name="Kniemeyer O."/>
            <person name="Schroeckh V."/>
            <person name="Hertweck C."/>
            <person name="Hube B."/>
            <person name="White T.C."/>
            <person name="Platzer M."/>
            <person name="Guthke R."/>
            <person name="Heitman J."/>
            <person name="Woestemeyer J."/>
            <person name="Zipfel P.F."/>
            <person name="Monod M."/>
            <person name="Brakhage A.A."/>
        </authorList>
    </citation>
    <scope>NUCLEOTIDE SEQUENCE [LARGE SCALE GENOMIC DNA]</scope>
    <source>
        <strain evidence="5">ATCC MYA-4681 / CBS 112371</strain>
    </source>
</reference>
<dbReference type="KEGG" id="abe:ARB_06064"/>
<dbReference type="RefSeq" id="XP_003015753.1">
    <property type="nucleotide sequence ID" value="XM_003015707.1"/>
</dbReference>
<dbReference type="InterPro" id="IPR020904">
    <property type="entry name" value="Sc_DH/Rdtase_CS"/>
</dbReference>
<dbReference type="PANTHER" id="PTHR43008">
    <property type="entry name" value="BENZIL REDUCTASE"/>
    <property type="match status" value="1"/>
</dbReference>
<dbReference type="STRING" id="663331.D4AP97"/>
<dbReference type="SUPFAM" id="SSF51735">
    <property type="entry name" value="NAD(P)-binding Rossmann-fold domains"/>
    <property type="match status" value="1"/>
</dbReference>
<dbReference type="PRINTS" id="PR00081">
    <property type="entry name" value="GDHRDH"/>
</dbReference>
<dbReference type="FunFam" id="3.40.50.720:FF:000281">
    <property type="entry name" value="Uncharacterized oxidoreductase YIR035C"/>
    <property type="match status" value="1"/>
</dbReference>
<evidence type="ECO:0000313" key="4">
    <source>
        <dbReference type="EMBL" id="EFE35108.1"/>
    </source>
</evidence>
<dbReference type="HOGENOM" id="CLU_010194_2_11_1"/>
<name>D4AP97_ARTBC</name>